<dbReference type="Gene3D" id="3.40.190.10">
    <property type="entry name" value="Periplasmic binding protein-like II"/>
    <property type="match status" value="2"/>
</dbReference>
<proteinExistence type="inferred from homology"/>
<dbReference type="Pfam" id="PF00528">
    <property type="entry name" value="BPD_transp_1"/>
    <property type="match status" value="1"/>
</dbReference>
<keyword evidence="4" id="KW-1003">Cell membrane</keyword>
<keyword evidence="3 8" id="KW-0813">Transport</keyword>
<dbReference type="InterPro" id="IPR035906">
    <property type="entry name" value="MetI-like_sf"/>
</dbReference>
<sequence length="616" mass="69450">MKKLKNYKPSFNSSLWIGLALVFLYLPLLVMAIFSFNDSKSLSNWSGFSLRWYQELFANQQMIDAIIVSVSIAILSTVISTILGTITAIGVSKSKPILRKILLQVNNIPIMNPEIVTGISLMLLFSFMKIEKGYITMLIAHIVLCTPFVITNVLPKVRQLDDNLADAAMDLGATPFQALTKVIIPQIKPGIVSGALLAFTLSFDDFIVSYFVSGNGIENISIVIYNMSKRTNPSIYALATIILVVVLVVVVLGTIIPRVFPKATDKLLKSKVVKVILAGCLLISVGWSISAGIGKKTLRVYNWGEYIDKSVISDFEDKYDCKVVYETFDSNEIMYTKYVSGNSYDIMVPSEYMIERLIKEERLQPIDKSIVTNFDNINKGILGQSFDPNNDYWVPYFCGNVGILYDKTVVDENDLKEGWDILRNPKYKGQIYMYDSERDSFMVALKALGYSMNTTDKKEIDDAYNWLIDQRSEMDPVYVGDEVIDTMSSGVKAMAIMYSGDATTVMSENPNMEYYLPEEGTNVWFDGFVISKECKNTKLANEFINHMISNSNSYKNTIEVGYLTANVKAAKKASQNDFKGISAYDIRTDSKDEIFAYQTNEVKEMYNLRWTKVKSK</sequence>
<dbReference type="PANTHER" id="PTHR43848:SF2">
    <property type="entry name" value="PUTRESCINE TRANSPORT SYSTEM PERMEASE PROTEIN POTI"/>
    <property type="match status" value="1"/>
</dbReference>
<comment type="caution">
    <text evidence="10">The sequence shown here is derived from an EMBL/GenBank/DDBJ whole genome shotgun (WGS) entry which is preliminary data.</text>
</comment>
<dbReference type="GO" id="GO:0005886">
    <property type="term" value="C:plasma membrane"/>
    <property type="evidence" value="ECO:0007669"/>
    <property type="project" value="UniProtKB-SubCell"/>
</dbReference>
<dbReference type="GO" id="GO:0019808">
    <property type="term" value="F:polyamine binding"/>
    <property type="evidence" value="ECO:0007669"/>
    <property type="project" value="InterPro"/>
</dbReference>
<evidence type="ECO:0000313" key="11">
    <source>
        <dbReference type="Proteomes" id="UP000196258"/>
    </source>
</evidence>
<evidence type="ECO:0000259" key="9">
    <source>
        <dbReference type="PROSITE" id="PS50928"/>
    </source>
</evidence>
<evidence type="ECO:0000256" key="5">
    <source>
        <dbReference type="ARBA" id="ARBA00022692"/>
    </source>
</evidence>
<protein>
    <submittedName>
        <fullName evidence="10">Spermidine/putrescine ABC transporter substrate-binding protein</fullName>
    </submittedName>
</protein>
<dbReference type="RefSeq" id="WP_087256871.1">
    <property type="nucleotide sequence ID" value="NZ_CAMMFM010000051.1"/>
</dbReference>
<dbReference type="InterPro" id="IPR006059">
    <property type="entry name" value="SBP"/>
</dbReference>
<dbReference type="InterPro" id="IPR000515">
    <property type="entry name" value="MetI-like"/>
</dbReference>
<feature type="domain" description="ABC transmembrane type-1" evidence="9">
    <location>
        <begin position="66"/>
        <end position="253"/>
    </location>
</feature>
<name>A0A1Y4QAT8_9FIRM</name>
<evidence type="ECO:0000313" key="10">
    <source>
        <dbReference type="EMBL" id="OUQ04764.1"/>
    </source>
</evidence>
<keyword evidence="6 8" id="KW-1133">Transmembrane helix</keyword>
<evidence type="ECO:0000256" key="2">
    <source>
        <dbReference type="ARBA" id="ARBA00007069"/>
    </source>
</evidence>
<feature type="transmembrane region" description="Helical" evidence="8">
    <location>
        <begin position="134"/>
        <end position="154"/>
    </location>
</feature>
<reference evidence="11" key="1">
    <citation type="submission" date="2017-04" db="EMBL/GenBank/DDBJ databases">
        <title>Function of individual gut microbiota members based on whole genome sequencing of pure cultures obtained from chicken caecum.</title>
        <authorList>
            <person name="Medvecky M."/>
            <person name="Cejkova D."/>
            <person name="Polansky O."/>
            <person name="Karasova D."/>
            <person name="Kubasova T."/>
            <person name="Cizek A."/>
            <person name="Rychlik I."/>
        </authorList>
    </citation>
    <scope>NUCLEOTIDE SEQUENCE [LARGE SCALE GENOMIC DNA]</scope>
    <source>
        <strain evidence="11">An149</strain>
    </source>
</reference>
<feature type="transmembrane region" description="Helical" evidence="8">
    <location>
        <begin position="65"/>
        <end position="89"/>
    </location>
</feature>
<feature type="transmembrane region" description="Helical" evidence="8">
    <location>
        <begin position="272"/>
        <end position="293"/>
    </location>
</feature>
<comment type="similarity">
    <text evidence="2">Belongs to the binding-protein-dependent transport system permease family. CysTW subfamily.</text>
</comment>
<dbReference type="Gene3D" id="1.10.3720.10">
    <property type="entry name" value="MetI-like"/>
    <property type="match status" value="1"/>
</dbReference>
<organism evidence="10 11">
    <name type="scientific">Thomasclavelia spiroformis</name>
    <dbReference type="NCBI Taxonomy" id="29348"/>
    <lineage>
        <taxon>Bacteria</taxon>
        <taxon>Bacillati</taxon>
        <taxon>Bacillota</taxon>
        <taxon>Erysipelotrichia</taxon>
        <taxon>Erysipelotrichales</taxon>
        <taxon>Coprobacillaceae</taxon>
        <taxon>Thomasclavelia</taxon>
    </lineage>
</organism>
<dbReference type="SUPFAM" id="SSF53850">
    <property type="entry name" value="Periplasmic binding protein-like II"/>
    <property type="match status" value="1"/>
</dbReference>
<dbReference type="PANTHER" id="PTHR43848">
    <property type="entry name" value="PUTRESCINE TRANSPORT SYSTEM PERMEASE PROTEIN POTI"/>
    <property type="match status" value="1"/>
</dbReference>
<dbReference type="PRINTS" id="PR00909">
    <property type="entry name" value="SPERMDNBNDNG"/>
</dbReference>
<dbReference type="GO" id="GO:0055085">
    <property type="term" value="P:transmembrane transport"/>
    <property type="evidence" value="ECO:0007669"/>
    <property type="project" value="InterPro"/>
</dbReference>
<evidence type="ECO:0000256" key="7">
    <source>
        <dbReference type="ARBA" id="ARBA00023136"/>
    </source>
</evidence>
<dbReference type="CDD" id="cd06261">
    <property type="entry name" value="TM_PBP2"/>
    <property type="match status" value="1"/>
</dbReference>
<evidence type="ECO:0000256" key="6">
    <source>
        <dbReference type="ARBA" id="ARBA00022989"/>
    </source>
</evidence>
<dbReference type="Pfam" id="PF13416">
    <property type="entry name" value="SBP_bac_8"/>
    <property type="match status" value="1"/>
</dbReference>
<feature type="transmembrane region" description="Helical" evidence="8">
    <location>
        <begin position="12"/>
        <end position="36"/>
    </location>
</feature>
<accession>A0A1Y4QAT8</accession>
<keyword evidence="7 8" id="KW-0472">Membrane</keyword>
<dbReference type="InterPro" id="IPR001188">
    <property type="entry name" value="Sperm_putr-bd"/>
</dbReference>
<dbReference type="PROSITE" id="PS50928">
    <property type="entry name" value="ABC_TM1"/>
    <property type="match status" value="1"/>
</dbReference>
<feature type="transmembrane region" description="Helical" evidence="8">
    <location>
        <begin position="110"/>
        <end position="128"/>
    </location>
</feature>
<keyword evidence="5 8" id="KW-0812">Transmembrane</keyword>
<evidence type="ECO:0000256" key="1">
    <source>
        <dbReference type="ARBA" id="ARBA00004651"/>
    </source>
</evidence>
<dbReference type="GO" id="GO:0015846">
    <property type="term" value="P:polyamine transport"/>
    <property type="evidence" value="ECO:0007669"/>
    <property type="project" value="InterPro"/>
</dbReference>
<evidence type="ECO:0000256" key="3">
    <source>
        <dbReference type="ARBA" id="ARBA00022448"/>
    </source>
</evidence>
<dbReference type="SUPFAM" id="SSF161098">
    <property type="entry name" value="MetI-like"/>
    <property type="match status" value="1"/>
</dbReference>
<evidence type="ECO:0000256" key="4">
    <source>
        <dbReference type="ARBA" id="ARBA00022475"/>
    </source>
</evidence>
<dbReference type="CDD" id="cd13663">
    <property type="entry name" value="PBP2_PotD_PotF_like_2"/>
    <property type="match status" value="1"/>
</dbReference>
<feature type="transmembrane region" description="Helical" evidence="8">
    <location>
        <begin position="235"/>
        <end position="260"/>
    </location>
</feature>
<dbReference type="AlphaFoldDB" id="A0A1Y4QAT8"/>
<dbReference type="GO" id="GO:0042597">
    <property type="term" value="C:periplasmic space"/>
    <property type="evidence" value="ECO:0007669"/>
    <property type="project" value="InterPro"/>
</dbReference>
<dbReference type="Proteomes" id="UP000196258">
    <property type="component" value="Unassembled WGS sequence"/>
</dbReference>
<dbReference type="InterPro" id="IPR051789">
    <property type="entry name" value="Bact_Polyamine_Transport"/>
</dbReference>
<comment type="subcellular location">
    <subcellularLocation>
        <location evidence="1 8">Cell membrane</location>
        <topology evidence="1 8">Multi-pass membrane protein</topology>
    </subcellularLocation>
</comment>
<evidence type="ECO:0000256" key="8">
    <source>
        <dbReference type="RuleBase" id="RU363032"/>
    </source>
</evidence>
<gene>
    <name evidence="10" type="ORF">B5E91_08640</name>
</gene>
<dbReference type="EMBL" id="NFLB01000009">
    <property type="protein sequence ID" value="OUQ04764.1"/>
    <property type="molecule type" value="Genomic_DNA"/>
</dbReference>